<dbReference type="EMBL" id="FNNZ01000012">
    <property type="protein sequence ID" value="SDX01385.1"/>
    <property type="molecule type" value="Genomic_DNA"/>
</dbReference>
<accession>A0A1H2Y8V1</accession>
<dbReference type="STRING" id="1058.SAMN05421783_11289"/>
<evidence type="ECO:0000313" key="3">
    <source>
        <dbReference type="EMBL" id="SDX01385.1"/>
    </source>
</evidence>
<gene>
    <name evidence="3" type="ORF">SAMN05421783_11289</name>
</gene>
<keyword evidence="4" id="KW-1185">Reference proteome</keyword>
<evidence type="ECO:0000259" key="2">
    <source>
        <dbReference type="Pfam" id="PF17948"/>
    </source>
</evidence>
<dbReference type="AlphaFoldDB" id="A0A1H2Y8V1"/>
<evidence type="ECO:0000256" key="1">
    <source>
        <dbReference type="SAM" id="MobiDB-lite"/>
    </source>
</evidence>
<proteinExistence type="predicted"/>
<reference evidence="4" key="1">
    <citation type="submission" date="2016-10" db="EMBL/GenBank/DDBJ databases">
        <authorList>
            <person name="Varghese N."/>
            <person name="Submissions S."/>
        </authorList>
    </citation>
    <scope>NUCLEOTIDE SEQUENCE [LARGE SCALE GENOMIC DNA]</scope>
    <source>
        <strain evidence="4">DSM 217</strain>
    </source>
</reference>
<sequence length="272" mass="29903">MSRAARDWAWDCRGLTLAQRLVLLALAEYADERGEQCFPSLALLEWMTELSRRGITKALGGLDGTLIERARGGPGRATHYRLLLCASQQDQGCQRNREPSVLSGRREQHASGNTVPMGRAPGSVGREQSSSLIGNPVPPNREMSRHGTVSEPSLLQSDDASAPVGPGIRGGGRTPIPPDWQPSQRVFDWAAKQGITRTWAAAQVDEFVVYWTDTGTQRDSWDATFINRLRTLQASDATRQDHEPEPRLADKDYSVGATPLDQIPWLIPDPLG</sequence>
<feature type="domain" description="DnaT DNA-binding" evidence="2">
    <location>
        <begin position="175"/>
        <end position="234"/>
    </location>
</feature>
<evidence type="ECO:0000313" key="4">
    <source>
        <dbReference type="Proteomes" id="UP000198816"/>
    </source>
</evidence>
<dbReference type="Gene3D" id="1.10.8.1180">
    <property type="match status" value="1"/>
</dbReference>
<dbReference type="OrthoDB" id="5124836at2"/>
<dbReference type="Pfam" id="PF13730">
    <property type="entry name" value="HTH_36"/>
    <property type="match status" value="1"/>
</dbReference>
<protein>
    <submittedName>
        <fullName evidence="3">Helix-turn-helix domain-containing protein</fullName>
    </submittedName>
</protein>
<dbReference type="InterPro" id="IPR040480">
    <property type="entry name" value="DnaT_DNA_bind"/>
</dbReference>
<name>A0A1H2Y8V1_THIRO</name>
<dbReference type="Proteomes" id="UP000198816">
    <property type="component" value="Unassembled WGS sequence"/>
</dbReference>
<feature type="region of interest" description="Disordered" evidence="1">
    <location>
        <begin position="94"/>
        <end position="181"/>
    </location>
</feature>
<dbReference type="RefSeq" id="WP_093033030.1">
    <property type="nucleotide sequence ID" value="NZ_FNNZ01000012.1"/>
</dbReference>
<organism evidence="3 4">
    <name type="scientific">Thiocapsa roseopersicina</name>
    <dbReference type="NCBI Taxonomy" id="1058"/>
    <lineage>
        <taxon>Bacteria</taxon>
        <taxon>Pseudomonadati</taxon>
        <taxon>Pseudomonadota</taxon>
        <taxon>Gammaproteobacteria</taxon>
        <taxon>Chromatiales</taxon>
        <taxon>Chromatiaceae</taxon>
        <taxon>Thiocapsa</taxon>
    </lineage>
</organism>
<feature type="region of interest" description="Disordered" evidence="1">
    <location>
        <begin position="236"/>
        <end position="255"/>
    </location>
</feature>
<dbReference type="Pfam" id="PF17948">
    <property type="entry name" value="DnaT"/>
    <property type="match status" value="1"/>
</dbReference>
<feature type="compositionally biased region" description="Basic and acidic residues" evidence="1">
    <location>
        <begin position="238"/>
        <end position="253"/>
    </location>
</feature>
<feature type="compositionally biased region" description="Polar residues" evidence="1">
    <location>
        <begin position="150"/>
        <end position="159"/>
    </location>
</feature>